<proteinExistence type="predicted"/>
<sequence length="288" mass="32558">MNKSSFFATRHLPFLLLLTLSLCLPAASMAGGDARGYIAAPDGTTGILVYSRHRTGNEVYQKGKKLTSDANFDLNLQIIRPVYYKEIAGITTSAQALFPFGNLQIGDDSASGLFDPTFILGVWPVNNREKQLWIAVAQWIKAPFGDYDANRNINLGDNRWAFKTEASITKGFGPLYFDLVPSIEFYTDNSNDRGQKRAQDPLFLLASHVSYDLTSSFMMALSHYYRKGGEIERDGIKQDNEIETHAMQLTLGFRLAPKHQLLTQYRRDLEVENGLLTHQFGLRYFYVF</sequence>
<name>A0A5S5MDV0_9BACT</name>
<dbReference type="AlphaFoldDB" id="A0A5S5MDV0"/>
<evidence type="ECO:0000313" key="2">
    <source>
        <dbReference type="EMBL" id="TYT73877.1"/>
    </source>
</evidence>
<dbReference type="OrthoDB" id="191143at2"/>
<dbReference type="EMBL" id="VDMB01000018">
    <property type="protein sequence ID" value="TYT73877.1"/>
    <property type="molecule type" value="Genomic_DNA"/>
</dbReference>
<dbReference type="Pfam" id="PF13557">
    <property type="entry name" value="Phenol_MetA_deg"/>
    <property type="match status" value="1"/>
</dbReference>
<accession>A0A5S5MDV0</accession>
<feature type="chain" id="PRO_5024281965" evidence="1">
    <location>
        <begin position="31"/>
        <end position="288"/>
    </location>
</feature>
<evidence type="ECO:0000256" key="1">
    <source>
        <dbReference type="SAM" id="SignalP"/>
    </source>
</evidence>
<evidence type="ECO:0000313" key="3">
    <source>
        <dbReference type="Proteomes" id="UP000321899"/>
    </source>
</evidence>
<gene>
    <name evidence="2" type="ORF">FIM25_12625</name>
</gene>
<dbReference type="RefSeq" id="WP_139449883.1">
    <property type="nucleotide sequence ID" value="NZ_VDMB01000018.1"/>
</dbReference>
<dbReference type="Proteomes" id="UP000321899">
    <property type="component" value="Unassembled WGS sequence"/>
</dbReference>
<comment type="caution">
    <text evidence="2">The sequence shown here is derived from an EMBL/GenBank/DDBJ whole genome shotgun (WGS) entry which is preliminary data.</text>
</comment>
<feature type="signal peptide" evidence="1">
    <location>
        <begin position="1"/>
        <end position="30"/>
    </location>
</feature>
<reference evidence="2 3" key="1">
    <citation type="submission" date="2019-06" db="EMBL/GenBank/DDBJ databases">
        <title>Desulfobotulus mexicanus sp. nov., a novel sulfate-reducing bacterium isolated from the sediment of an alkaline crater lake in Mexico.</title>
        <authorList>
            <person name="Hirschler-Rea A."/>
        </authorList>
    </citation>
    <scope>NUCLEOTIDE SEQUENCE [LARGE SCALE GENOMIC DNA]</scope>
    <source>
        <strain evidence="2 3">PAR22N</strain>
    </source>
</reference>
<protein>
    <submittedName>
        <fullName evidence="2">Transporter</fullName>
    </submittedName>
</protein>
<dbReference type="InterPro" id="IPR025737">
    <property type="entry name" value="FApF"/>
</dbReference>
<keyword evidence="1" id="KW-0732">Signal</keyword>
<keyword evidence="3" id="KW-1185">Reference proteome</keyword>
<organism evidence="2 3">
    <name type="scientific">Desulfobotulus mexicanus</name>
    <dbReference type="NCBI Taxonomy" id="2586642"/>
    <lineage>
        <taxon>Bacteria</taxon>
        <taxon>Pseudomonadati</taxon>
        <taxon>Thermodesulfobacteriota</taxon>
        <taxon>Desulfobacteria</taxon>
        <taxon>Desulfobacterales</taxon>
        <taxon>Desulfobacteraceae</taxon>
        <taxon>Desulfobotulus</taxon>
    </lineage>
</organism>